<protein>
    <recommendedName>
        <fullName evidence="4">DUF1311 domain-containing protein</fullName>
    </recommendedName>
</protein>
<dbReference type="RefSeq" id="WP_212678394.1">
    <property type="nucleotide sequence ID" value="NZ_JAGSPK010000002.1"/>
</dbReference>
<keyword evidence="3" id="KW-1185">Reference proteome</keyword>
<reference evidence="2 3" key="1">
    <citation type="submission" date="2021-04" db="EMBL/GenBank/DDBJ databases">
        <title>novel species isolated from subtropical streams in China.</title>
        <authorList>
            <person name="Lu H."/>
        </authorList>
    </citation>
    <scope>NUCLEOTIDE SEQUENCE [LARGE SCALE GENOMIC DNA]</scope>
    <source>
        <strain evidence="2 3">FT147W</strain>
    </source>
</reference>
<proteinExistence type="predicted"/>
<evidence type="ECO:0008006" key="4">
    <source>
        <dbReference type="Google" id="ProtNLM"/>
    </source>
</evidence>
<gene>
    <name evidence="2" type="ORF">KDM87_06950</name>
</gene>
<keyword evidence="1" id="KW-0732">Signal</keyword>
<evidence type="ECO:0000313" key="2">
    <source>
        <dbReference type="EMBL" id="MBR7792334.1"/>
    </source>
</evidence>
<accession>A0ABS5H1R2</accession>
<feature type="chain" id="PRO_5046503691" description="DUF1311 domain-containing protein" evidence="1">
    <location>
        <begin position="24"/>
        <end position="178"/>
    </location>
</feature>
<dbReference type="EMBL" id="JAGSPK010000002">
    <property type="protein sequence ID" value="MBR7792334.1"/>
    <property type="molecule type" value="Genomic_DNA"/>
</dbReference>
<name>A0ABS5H1R2_9BURK</name>
<feature type="signal peptide" evidence="1">
    <location>
        <begin position="1"/>
        <end position="23"/>
    </location>
</feature>
<evidence type="ECO:0000256" key="1">
    <source>
        <dbReference type="SAM" id="SignalP"/>
    </source>
</evidence>
<evidence type="ECO:0000313" key="3">
    <source>
        <dbReference type="Proteomes" id="UP000682982"/>
    </source>
</evidence>
<organism evidence="2 3">
    <name type="scientific">Undibacterium rivi</name>
    <dbReference type="NCBI Taxonomy" id="2828729"/>
    <lineage>
        <taxon>Bacteria</taxon>
        <taxon>Pseudomonadati</taxon>
        <taxon>Pseudomonadota</taxon>
        <taxon>Betaproteobacteria</taxon>
        <taxon>Burkholderiales</taxon>
        <taxon>Oxalobacteraceae</taxon>
        <taxon>Undibacterium</taxon>
    </lineage>
</organism>
<dbReference type="Proteomes" id="UP000682982">
    <property type="component" value="Unassembled WGS sequence"/>
</dbReference>
<sequence length="178" mass="19817">MTRLFLLSAFLCISVAASGGAHAQKKDCSKLSPAEMRLIDDAEAVCQKAKRPKEKMQSPVERFRGASQFESLKCDLQSKISLQQFGFDNYPAVYREVLQCVTDAKAAVKPVFAAANASIPKKDPRSALKSYYVAWLSLMDSYLPRTDDSISDYKNRMAGASVKLSDEWNRYEAENVAN</sequence>
<comment type="caution">
    <text evidence="2">The sequence shown here is derived from an EMBL/GenBank/DDBJ whole genome shotgun (WGS) entry which is preliminary data.</text>
</comment>